<gene>
    <name evidence="8" type="ORF">SAMN05660686_01563</name>
</gene>
<dbReference type="InterPro" id="IPR003593">
    <property type="entry name" value="AAA+_ATPase"/>
</dbReference>
<reference evidence="8 9" key="1">
    <citation type="submission" date="2016-10" db="EMBL/GenBank/DDBJ databases">
        <authorList>
            <person name="Varghese N."/>
            <person name="Submissions S."/>
        </authorList>
    </citation>
    <scope>NUCLEOTIDE SEQUENCE [LARGE SCALE GENOMIC DNA]</scope>
    <source>
        <strain evidence="8 9">DSM 18839</strain>
    </source>
</reference>
<accession>A0A8G2F2G9</accession>
<evidence type="ECO:0000256" key="1">
    <source>
        <dbReference type="ARBA" id="ARBA00022448"/>
    </source>
</evidence>
<evidence type="ECO:0000256" key="3">
    <source>
        <dbReference type="ARBA" id="ARBA00022748"/>
    </source>
</evidence>
<dbReference type="Pfam" id="PF00005">
    <property type="entry name" value="ABC_tran"/>
    <property type="match status" value="1"/>
</dbReference>
<feature type="domain" description="ABC transporter" evidence="7">
    <location>
        <begin position="11"/>
        <end position="220"/>
    </location>
</feature>
<dbReference type="InterPro" id="IPR005895">
    <property type="entry name" value="ABC_transptr_haem_export_CcmA"/>
</dbReference>
<dbReference type="GO" id="GO:0016887">
    <property type="term" value="F:ATP hydrolysis activity"/>
    <property type="evidence" value="ECO:0007669"/>
    <property type="project" value="InterPro"/>
</dbReference>
<evidence type="ECO:0000259" key="7">
    <source>
        <dbReference type="PROSITE" id="PS50893"/>
    </source>
</evidence>
<dbReference type="GO" id="GO:0022857">
    <property type="term" value="F:transmembrane transporter activity"/>
    <property type="evidence" value="ECO:0007669"/>
    <property type="project" value="InterPro"/>
</dbReference>
<dbReference type="InterPro" id="IPR017871">
    <property type="entry name" value="ABC_transporter-like_CS"/>
</dbReference>
<dbReference type="SMART" id="SM00382">
    <property type="entry name" value="AAA"/>
    <property type="match status" value="1"/>
</dbReference>
<proteinExistence type="predicted"/>
<evidence type="ECO:0000256" key="2">
    <source>
        <dbReference type="ARBA" id="ARBA00022741"/>
    </source>
</evidence>
<keyword evidence="1" id="KW-0813">Transport</keyword>
<name>A0A8G2F2G9_9PROT</name>
<protein>
    <submittedName>
        <fullName evidence="8">Heme exporter protein A</fullName>
    </submittedName>
</protein>
<dbReference type="SUPFAM" id="SSF52540">
    <property type="entry name" value="P-loop containing nucleoside triphosphate hydrolases"/>
    <property type="match status" value="1"/>
</dbReference>
<evidence type="ECO:0000256" key="6">
    <source>
        <dbReference type="ARBA" id="ARBA00023136"/>
    </source>
</evidence>
<keyword evidence="4" id="KW-0067">ATP-binding</keyword>
<dbReference type="RefSeq" id="WP_093149416.1">
    <property type="nucleotide sequence ID" value="NZ_FNBW01000004.1"/>
</dbReference>
<keyword evidence="9" id="KW-1185">Reference proteome</keyword>
<dbReference type="AlphaFoldDB" id="A0A8G2F2G9"/>
<dbReference type="EMBL" id="FNBW01000004">
    <property type="protein sequence ID" value="SDF53086.1"/>
    <property type="molecule type" value="Genomic_DNA"/>
</dbReference>
<dbReference type="Proteomes" id="UP000198615">
    <property type="component" value="Unassembled WGS sequence"/>
</dbReference>
<dbReference type="GO" id="GO:0017004">
    <property type="term" value="P:cytochrome complex assembly"/>
    <property type="evidence" value="ECO:0007669"/>
    <property type="project" value="UniProtKB-KW"/>
</dbReference>
<keyword evidence="5" id="KW-1278">Translocase</keyword>
<dbReference type="PANTHER" id="PTHR43499:SF1">
    <property type="entry name" value="ABC TRANSPORTER I FAMILY MEMBER 1"/>
    <property type="match status" value="1"/>
</dbReference>
<keyword evidence="3" id="KW-0201">Cytochrome c-type biogenesis</keyword>
<evidence type="ECO:0000313" key="9">
    <source>
        <dbReference type="Proteomes" id="UP000198615"/>
    </source>
</evidence>
<organism evidence="8 9">
    <name type="scientific">Thalassobaculum litoreum DSM 18839</name>
    <dbReference type="NCBI Taxonomy" id="1123362"/>
    <lineage>
        <taxon>Bacteria</taxon>
        <taxon>Pseudomonadati</taxon>
        <taxon>Pseudomonadota</taxon>
        <taxon>Alphaproteobacteria</taxon>
        <taxon>Rhodospirillales</taxon>
        <taxon>Thalassobaculaceae</taxon>
        <taxon>Thalassobaculum</taxon>
    </lineage>
</organism>
<dbReference type="PANTHER" id="PTHR43499">
    <property type="entry name" value="ABC TRANSPORTER I FAMILY MEMBER 1"/>
    <property type="match status" value="1"/>
</dbReference>
<dbReference type="InterPro" id="IPR003439">
    <property type="entry name" value="ABC_transporter-like_ATP-bd"/>
</dbReference>
<dbReference type="InterPro" id="IPR027417">
    <property type="entry name" value="P-loop_NTPase"/>
</dbReference>
<dbReference type="Gene3D" id="3.40.50.300">
    <property type="entry name" value="P-loop containing nucleotide triphosphate hydrolases"/>
    <property type="match status" value="1"/>
</dbReference>
<dbReference type="PROSITE" id="PS00211">
    <property type="entry name" value="ABC_TRANSPORTER_1"/>
    <property type="match status" value="1"/>
</dbReference>
<dbReference type="OrthoDB" id="9800654at2"/>
<evidence type="ECO:0000256" key="4">
    <source>
        <dbReference type="ARBA" id="ARBA00022840"/>
    </source>
</evidence>
<keyword evidence="2" id="KW-0547">Nucleotide-binding</keyword>
<dbReference type="GO" id="GO:0005524">
    <property type="term" value="F:ATP binding"/>
    <property type="evidence" value="ECO:0007669"/>
    <property type="project" value="UniProtKB-KW"/>
</dbReference>
<keyword evidence="6" id="KW-0472">Membrane</keyword>
<evidence type="ECO:0000256" key="5">
    <source>
        <dbReference type="ARBA" id="ARBA00022967"/>
    </source>
</evidence>
<dbReference type="PROSITE" id="PS50893">
    <property type="entry name" value="ABC_TRANSPORTER_2"/>
    <property type="match status" value="1"/>
</dbReference>
<comment type="caution">
    <text evidence="8">The sequence shown here is derived from an EMBL/GenBank/DDBJ whole genome shotgun (WGS) entry which is preliminary data.</text>
</comment>
<dbReference type="NCBIfam" id="TIGR01189">
    <property type="entry name" value="ccmA"/>
    <property type="match status" value="1"/>
</dbReference>
<sequence>MTELSPAPGRLTATDIAVARGGRPVFAGLSLSLGPGEALRLAGPNGGGKSTVLRVIADLLTPLKGAVRWNGTATSEDPSAHSRRIAYLGHADALKSALTARENAETMLSVAGRNNGAALDRAFDLLDLQRLSDLPAGWLSAGQRRRVALARVVASGAPLWLLDEPTVGLDAASVSALERAIAGHRAAGGMVIAATHIALDLGPGDATLDPGAFSWTTDVFGEALV</sequence>
<evidence type="ECO:0000313" key="8">
    <source>
        <dbReference type="EMBL" id="SDF53086.1"/>
    </source>
</evidence>